<dbReference type="InterPro" id="IPR019405">
    <property type="entry name" value="Lactonase_7-beta_prop"/>
</dbReference>
<evidence type="ECO:0000313" key="6">
    <source>
        <dbReference type="EMBL" id="NYH73954.1"/>
    </source>
</evidence>
<evidence type="ECO:0000256" key="4">
    <source>
        <dbReference type="SAM" id="SignalP"/>
    </source>
</evidence>
<proteinExistence type="inferred from homology"/>
<dbReference type="SUPFAM" id="SSF82171">
    <property type="entry name" value="DPP6 N-terminal domain-like"/>
    <property type="match status" value="1"/>
</dbReference>
<feature type="domain" description="Dystroglycan-type cadherin-like" evidence="5">
    <location>
        <begin position="774"/>
        <end position="872"/>
    </location>
</feature>
<keyword evidence="2" id="KW-0313">Glucose metabolism</keyword>
<keyword evidence="2" id="KW-0119">Carbohydrate metabolism</keyword>
<dbReference type="Gene3D" id="2.60.40.10">
    <property type="entry name" value="Immunoglobulins"/>
    <property type="match status" value="4"/>
</dbReference>
<dbReference type="InterPro" id="IPR001680">
    <property type="entry name" value="WD40_rpt"/>
</dbReference>
<evidence type="ECO:0000256" key="1">
    <source>
        <dbReference type="ARBA" id="ARBA00005564"/>
    </source>
</evidence>
<dbReference type="Proteomes" id="UP000578688">
    <property type="component" value="Unassembled WGS sequence"/>
</dbReference>
<reference evidence="6 7" key="1">
    <citation type="submission" date="2020-07" db="EMBL/GenBank/DDBJ databases">
        <title>Genomic analyses of the natural microbiome of Caenorhabditis elegans.</title>
        <authorList>
            <person name="Samuel B."/>
        </authorList>
    </citation>
    <scope>NUCLEOTIDE SEQUENCE [LARGE SCALE GENOMIC DNA]</scope>
    <source>
        <strain evidence="6 7">BIGb0408</strain>
    </source>
</reference>
<comment type="caution">
    <text evidence="6">The sequence shown here is derived from an EMBL/GenBank/DDBJ whole genome shotgun (WGS) entry which is preliminary data.</text>
</comment>
<dbReference type="SUPFAM" id="SSF69322">
    <property type="entry name" value="Tricorn protease domain 2"/>
    <property type="match status" value="1"/>
</dbReference>
<gene>
    <name evidence="6" type="ORF">FHR27_002564</name>
</gene>
<dbReference type="InterPro" id="IPR013783">
    <property type="entry name" value="Ig-like_fold"/>
</dbReference>
<feature type="region of interest" description="Disordered" evidence="3">
    <location>
        <begin position="3210"/>
        <end position="3245"/>
    </location>
</feature>
<keyword evidence="6" id="KW-0413">Isomerase</keyword>
<dbReference type="InterPro" id="IPR050282">
    <property type="entry name" value="Cycloisomerase_2"/>
</dbReference>
<dbReference type="GO" id="GO:0006006">
    <property type="term" value="P:glucose metabolic process"/>
    <property type="evidence" value="ECO:0007669"/>
    <property type="project" value="UniProtKB-KW"/>
</dbReference>
<dbReference type="Pfam" id="PF05345">
    <property type="entry name" value="He_PIG"/>
    <property type="match status" value="4"/>
</dbReference>
<dbReference type="Pfam" id="PF10282">
    <property type="entry name" value="Lactonase"/>
    <property type="match status" value="4"/>
</dbReference>
<feature type="domain" description="Dystroglycan-type cadherin-like" evidence="5">
    <location>
        <begin position="3080"/>
        <end position="3170"/>
    </location>
</feature>
<dbReference type="GO" id="GO:0017057">
    <property type="term" value="F:6-phosphogluconolactonase activity"/>
    <property type="evidence" value="ECO:0007669"/>
    <property type="project" value="TreeGrafter"/>
</dbReference>
<sequence>MTTRKHSQRYFRALALEPRILLDAAAVATAADVAAQVDATAEAPGVKATPQNSVITITGSTDSFPPVDLFKNVDVTLAADNEELKELVVTLDTSGANQGLHVDGQLLALENQSGFTNANGYRYTVEVSGATTTIRLNFEGTSSAVTPEQIETLIDSLQYQARDTTVEAGDRHITLQSLSDTGESTRLDISATVTLDNRINAAPVLVNDQSLTPRESFSPEQLGIGGATEVVYSSDGKYAYVAGSGAITSFSVDSSGRLTLVATLTVEGMNTATEMVISADGRSIYLIDTLGAGQFEYNPDYIYVLNVNGGAIEHAAKVNSSNGGTTGGLALSQDGSYLYVGTSSNDVAIFSRDVATGGITFLARAEGEGGSNSRNGSVTVSGNHVYVIYSGTAHVLISYQRNDNGTLTKVASLNSSAAGFAAVDYSLTVSQDGRYLYIAHPGNGTIDVYATGNELSLVATQSLPRVSDIALNSDGSLLYASSRDGGVMVYKVAANGTLNLLSSIATQTDIRDIALSADGRSVLVSASEGVTRYSAVQTLNIGEATKVASGITLKDSNFDALANGNGNYNGTDFTLAASVSSGSFGFANENGLALSGTSITLNGNVIATFSVAGDGKLTVRFTGDTSKAVANQVLHQVTYSSAASLTAGSFVSLTLQGSDGLLASNTEVLQLWANSAPRGNADGYRPPKATSETAYEITLPAGLFTDADGGKLTWQISGLPAGLHFNPLTRTLSGSTTQTGTHTLTLIATDSDGKSAELALVLEVEQIANRAPVVSADAITALPSVVVGTAGYSQELPAELFGDADALYSDSTLTWSVSGLPAGLSFDPATRTLSGAPSAVNDYALVVTATDEHGASAQHTVVLRVISQAEADNRPPSVSPGTSGLIHTSDGRINGYSASVYSIEISDDGRTVIVLGNDSTQHALNPTGNSTLTVYSRDPATGALTQLQRFVQGASNDGNNGNGIEVDGLRVSASAAYSADGKYLYLVGQKEGQTGYVLSKFTVNADGTLSATGESVTLGNTQVKYLATSADGHIYAVAGNTLYAYAIGADGTLGTAETFTDQTFGGTGYAIAIDAQSRVFVTGTNSLVIYERNADGQLVRVASHTGNIGNFVRTIAVSDDGYVYISTGSPGSILTFHYDTRAKTLTTPSALSASQVWGLQLSDDGKTLYAGNNTGALHIYSIGSDGKPTLVKTVGYNGANGDYRALRIAIAPDGSSVYVGSFYNFKGLGHIAVEDAISVPYTEKQTTTPASGLTLSDTEFDAQANGTGNYNGATLTLQREGRANTDDSFGLSASNGLSLVGEEVRLDGQKIASLSNVDGKLTIVFTADVSTATANAVLRQITYTNASADPGASIRLTLGVKDQFTSGTDSITLALAVTQINDAPQASATPRPNLSQDAGRAAVTLFSGAAITTTEQGQLINGLTFTVSGLKDGANETLRIDGSSIALVAGSGTTRGGHAWTVTLDTTTGAATVTLSSAAGLTGAQASALVSGLGYANLDKATGTTGERTVTLTSIKDNGGSANGGQDTAQLQISNTLQVTVNQSPTLGAEVGAGEVAEIISSSDYPSPYDGTKSVIQVGDKVYVVRTTTVWNSDALADVPISTLHVFQRGADGTLQLLSSLDSNDQNGLLSASGLGVSADGTTLYAITDKGIALFARDSETGALTALGAIGADLGLVNDLHISENTAYVSSSSGVTVLQRGADGWVAGSTFAPPGDSSFTDLQMSADGSFLYVATTGGNTLLSVFRVGSDGALTRGPDVQGNGQEHYVSRLALSADGRSLYLIDNDESLRSLSISASGELTLSGNVVDVQRPIKQLLVSPDSQFLVVVGGKQVTLHARASDGSLGAARALTRLADNGTELRGANFSTDGTQLYVTGSFSWNEGLLVLDLKPASVSYVEAADASVLLPDASYSAALTAGASIVIERTGGAQGTDRFTFLEDNALSLVNGQILNGTTVIADFVQANGTLTLTFTREATQTQAENILSQIAYDNLSGEPAKQMSFSVSINEGGVSSAQTATLNQVVALLPGGTLSDPQLDALNNGAGNYKGSSIVISRDGQANADDVFDFLDGSGLQFRNGAIWLGNMSLATLASANGTLTVTFTSDVSRADAQNVLRGIAYRNASDDPTAGGSKATFNLTFNDGSGFSDERTLEVNLVGVNDTAIIDTTALTPTFNAEGERVPLFENTTIDTVEAGQNIHRVIVTITGVTAGDVLGVDGGRVDLARSIDGSVFVGRSAIQYMVSYNAGTGTTTVTLYVARSAAATTEVIDSLSYGHTGNESSGQRNISLSIVESVADWRENDTTVVQRSAVVNLTAATEPNTPPTLGGISGSVPYTEQQEPVLIAPGASIGDTQLDRFNGGAGNYDGATLTITLGDGKSSADSLGFKAGNGLTLAGNALQKDGKVIGSVTVADGVMTITFTDAHSAIPTTADVQNTLRQVTYANSSDAPPARVEVSIKLADQRGLASTAQDLNIAITAVNDAPAINDDPILSLGDLERLQDLTNIPGLSTPTTSVVSSDGSRVYVADSQGNIALFSRNTETGELTHVQTLPGQQEVVSLQLSADGNSLYVLKVDGNANTIAWFTIGTDGTLQVQGSFSESLWNIKGLALSDDGKNLYLIHTTNLYVYNRDPVTGAISLATTLEGSMTSAPYLWDPQEIVVRGELVFVVTHPSNGSTLLVYKRDANGGLSSLGHIHSGETDATGKTITLDRVQHIAVSADGRTIIIANSRTTTTEGGGGDGTPVTTIIHDHPQQIDAFRLDPATGALTHQGTLNDTPTVEDIAVSSDGKALFVIRADGSVAYYSAITLEKLDSSQNGLQGTSHISVSADGGVIVTGSKLLVLNAPAVPGPTVEVNGAPVVLFPALTLNDAELDAANDYQGASVTISGQSGDQFGFLNNGTYHLDGERIVRGDVDVATLTQNGNRAVLSFGVGVTQSEATALLRQVTYTSTSAVPGSHAVSIVLNDGAVNSQARSVDVTLLAPNQAPLINDAHRDYALNQAKAGQAYSITLPANLFSDPEGDSLTWTVTGLPAGLSFNPTTHVISGNTTVMGEHSVVVTARDPSGGAVSLELTLNVSNSAPVAGSDYSLDRTAPGESYSVTLPQNLFSDANDSDLTWELELPEWLSYDAATRTLSGTAPDVAGNHSITITATDPHGATVSRTLTLAVALPPVQDTGEAALPELNTGFAQQANTTPTASFGGQALNAPLFGASDVTANTPAEAPTSAQPAPTVQSLLRSSGNGLADGRGSLSQQLANADTVLTDTGHQNSAGSFSVEGSRLSASVDLSSGGARSITLELPGELPDGSAPQRITLANGLPLPSWASFDARSGELRIDRERLQRDGVLRLTLISRDGEGHEQRTPMDIRAEGAAAQSTSEALQQPAPAAESLPERIRQDTSSALLSEALELLEQLSDLAGEPVAVTTRHIA</sequence>
<feature type="signal peptide" evidence="4">
    <location>
        <begin position="1"/>
        <end position="30"/>
    </location>
</feature>
<dbReference type="EMBL" id="JACBYV010000001">
    <property type="protein sequence ID" value="NYH73954.1"/>
    <property type="molecule type" value="Genomic_DNA"/>
</dbReference>
<dbReference type="GO" id="GO:0016020">
    <property type="term" value="C:membrane"/>
    <property type="evidence" value="ECO:0007669"/>
    <property type="project" value="InterPro"/>
</dbReference>
<dbReference type="PANTHER" id="PTHR30344:SF1">
    <property type="entry name" value="6-PHOSPHOGLUCONOLACTONASE"/>
    <property type="match status" value="1"/>
</dbReference>
<evidence type="ECO:0000256" key="2">
    <source>
        <dbReference type="ARBA" id="ARBA00022526"/>
    </source>
</evidence>
<dbReference type="SMART" id="SM00736">
    <property type="entry name" value="CADG"/>
    <property type="match status" value="4"/>
</dbReference>
<accession>A0A7Z0BQI8</accession>
<evidence type="ECO:0000259" key="5">
    <source>
        <dbReference type="SMART" id="SM00736"/>
    </source>
</evidence>
<evidence type="ECO:0000313" key="7">
    <source>
        <dbReference type="Proteomes" id="UP000578688"/>
    </source>
</evidence>
<feature type="domain" description="Dystroglycan-type cadherin-like" evidence="5">
    <location>
        <begin position="2993"/>
        <end position="3079"/>
    </location>
</feature>
<dbReference type="GO" id="GO:0005509">
    <property type="term" value="F:calcium ion binding"/>
    <property type="evidence" value="ECO:0007669"/>
    <property type="project" value="InterPro"/>
</dbReference>
<keyword evidence="4" id="KW-0732">Signal</keyword>
<feature type="domain" description="Dystroglycan-type cadherin-like" evidence="5">
    <location>
        <begin position="673"/>
        <end position="772"/>
    </location>
</feature>
<feature type="region of interest" description="Disordered" evidence="3">
    <location>
        <begin position="3364"/>
        <end position="3384"/>
    </location>
</feature>
<dbReference type="Gene3D" id="2.130.10.10">
    <property type="entry name" value="YVTN repeat-like/Quinoprotein amine dehydrogenase"/>
    <property type="match status" value="8"/>
</dbReference>
<feature type="compositionally biased region" description="Polar residues" evidence="3">
    <location>
        <begin position="3210"/>
        <end position="3237"/>
    </location>
</feature>
<keyword evidence="7" id="KW-1185">Reference proteome</keyword>
<dbReference type="SUPFAM" id="SSF49313">
    <property type="entry name" value="Cadherin-like"/>
    <property type="match status" value="4"/>
</dbReference>
<dbReference type="PANTHER" id="PTHR30344">
    <property type="entry name" value="6-PHOSPHOGLUCONOLACTONASE-RELATED"/>
    <property type="match status" value="1"/>
</dbReference>
<dbReference type="InterPro" id="IPR015943">
    <property type="entry name" value="WD40/YVTN_repeat-like_dom_sf"/>
</dbReference>
<dbReference type="SMART" id="SM00320">
    <property type="entry name" value="WD40"/>
    <property type="match status" value="9"/>
</dbReference>
<dbReference type="InterPro" id="IPR015919">
    <property type="entry name" value="Cadherin-like_sf"/>
</dbReference>
<dbReference type="InterPro" id="IPR011044">
    <property type="entry name" value="Quino_amine_DH_bsu"/>
</dbReference>
<dbReference type="SUPFAM" id="SSF75011">
    <property type="entry name" value="3-carboxy-cis,cis-mucoante lactonizing enzyme"/>
    <property type="match status" value="1"/>
</dbReference>
<dbReference type="SUPFAM" id="SSF50969">
    <property type="entry name" value="YVTN repeat-like/Quinoprotein amine dehydrogenase"/>
    <property type="match status" value="1"/>
</dbReference>
<dbReference type="GO" id="GO:0016853">
    <property type="term" value="F:isomerase activity"/>
    <property type="evidence" value="ECO:0007669"/>
    <property type="project" value="UniProtKB-KW"/>
</dbReference>
<organism evidence="6 7">
    <name type="scientific">Phytopseudomonas flavescens</name>
    <dbReference type="NCBI Taxonomy" id="29435"/>
    <lineage>
        <taxon>Bacteria</taxon>
        <taxon>Pseudomonadati</taxon>
        <taxon>Pseudomonadota</taxon>
        <taxon>Gammaproteobacteria</taxon>
        <taxon>Pseudomonadales</taxon>
        <taxon>Pseudomonadaceae</taxon>
        <taxon>Phytopseudomonas</taxon>
    </lineage>
</organism>
<name>A0A7Z0BQI8_9GAMM</name>
<comment type="similarity">
    <text evidence="1">Belongs to the cycloisomerase 2 family.</text>
</comment>
<dbReference type="RefSeq" id="WP_179538746.1">
    <property type="nucleotide sequence ID" value="NZ_JACBYV010000001.1"/>
</dbReference>
<evidence type="ECO:0000256" key="3">
    <source>
        <dbReference type="SAM" id="MobiDB-lite"/>
    </source>
</evidence>
<protein>
    <submittedName>
        <fullName evidence="6">6-phosphogluconolactonase (Cycloisomerase 2 family)</fullName>
    </submittedName>
</protein>
<feature type="chain" id="PRO_5031152612" evidence="4">
    <location>
        <begin position="31"/>
        <end position="3424"/>
    </location>
</feature>
<dbReference type="InterPro" id="IPR006644">
    <property type="entry name" value="Cadg"/>
</dbReference>